<dbReference type="OrthoDB" id="1921961at2759"/>
<dbReference type="GO" id="GO:0043565">
    <property type="term" value="F:sequence-specific DNA binding"/>
    <property type="evidence" value="ECO:0007669"/>
    <property type="project" value="UniProtKB-ARBA"/>
</dbReference>
<dbReference type="InterPro" id="IPR003441">
    <property type="entry name" value="NAC-dom"/>
</dbReference>
<evidence type="ECO:0000256" key="2">
    <source>
        <dbReference type="ARBA" id="ARBA00023015"/>
    </source>
</evidence>
<dbReference type="Gene3D" id="2.170.150.80">
    <property type="entry name" value="NAC domain"/>
    <property type="match status" value="1"/>
</dbReference>
<dbReference type="STRING" id="51240.A0A2I4GV87"/>
<keyword evidence="6" id="KW-1185">Reference proteome</keyword>
<evidence type="ECO:0000256" key="1">
    <source>
        <dbReference type="ARBA" id="ARBA00004123"/>
    </source>
</evidence>
<dbReference type="RefSeq" id="XP_018847815.2">
    <property type="nucleotide sequence ID" value="XM_018992270.2"/>
</dbReference>
<dbReference type="PANTHER" id="PTHR31719">
    <property type="entry name" value="NAC TRANSCRIPTION FACTOR 56"/>
    <property type="match status" value="1"/>
</dbReference>
<gene>
    <name evidence="7" type="primary">LOC109011176</name>
</gene>
<dbReference type="SUPFAM" id="SSF101941">
    <property type="entry name" value="NAC domain"/>
    <property type="match status" value="1"/>
</dbReference>
<comment type="subcellular location">
    <subcellularLocation>
        <location evidence="1">Nucleus</location>
    </subcellularLocation>
</comment>
<reference evidence="7" key="1">
    <citation type="submission" date="2025-08" db="UniProtKB">
        <authorList>
            <consortium name="RefSeq"/>
        </authorList>
    </citation>
    <scope>IDENTIFICATION</scope>
    <source>
        <tissue evidence="7">Leaves</tissue>
    </source>
</reference>
<dbReference type="Pfam" id="PF02365">
    <property type="entry name" value="NAM"/>
    <property type="match status" value="1"/>
</dbReference>
<protein>
    <submittedName>
        <fullName evidence="7">NAC domain-containing protein 2-like</fullName>
    </submittedName>
</protein>
<keyword evidence="4" id="KW-0804">Transcription</keyword>
<dbReference type="GO" id="GO:0005634">
    <property type="term" value="C:nucleus"/>
    <property type="evidence" value="ECO:0007669"/>
    <property type="project" value="UniProtKB-SubCell"/>
</dbReference>
<evidence type="ECO:0000313" key="7">
    <source>
        <dbReference type="RefSeq" id="XP_018847815.2"/>
    </source>
</evidence>
<evidence type="ECO:0000256" key="5">
    <source>
        <dbReference type="ARBA" id="ARBA00023242"/>
    </source>
</evidence>
<evidence type="ECO:0000313" key="6">
    <source>
        <dbReference type="Proteomes" id="UP000235220"/>
    </source>
</evidence>
<dbReference type="Gramene" id="Jr03_21900_p1">
    <property type="protein sequence ID" value="cds.Jr03_21900_p1"/>
    <property type="gene ID" value="Jr03_21900"/>
</dbReference>
<evidence type="ECO:0000256" key="3">
    <source>
        <dbReference type="ARBA" id="ARBA00023125"/>
    </source>
</evidence>
<dbReference type="InterPro" id="IPR036093">
    <property type="entry name" value="NAC_dom_sf"/>
</dbReference>
<name>A0A2I4GV87_JUGRE</name>
<dbReference type="FunFam" id="2.170.150.80:FF:000004">
    <property type="entry name" value="NAC transcription factor"/>
    <property type="match status" value="1"/>
</dbReference>
<dbReference type="PROSITE" id="PS51005">
    <property type="entry name" value="NAC"/>
    <property type="match status" value="1"/>
</dbReference>
<evidence type="ECO:0000256" key="4">
    <source>
        <dbReference type="ARBA" id="ARBA00023163"/>
    </source>
</evidence>
<dbReference type="KEGG" id="jre:109011176"/>
<dbReference type="GO" id="GO:0006355">
    <property type="term" value="P:regulation of DNA-templated transcription"/>
    <property type="evidence" value="ECO:0007669"/>
    <property type="project" value="InterPro"/>
</dbReference>
<organism evidence="6 7">
    <name type="scientific">Juglans regia</name>
    <name type="common">English walnut</name>
    <dbReference type="NCBI Taxonomy" id="51240"/>
    <lineage>
        <taxon>Eukaryota</taxon>
        <taxon>Viridiplantae</taxon>
        <taxon>Streptophyta</taxon>
        <taxon>Embryophyta</taxon>
        <taxon>Tracheophyta</taxon>
        <taxon>Spermatophyta</taxon>
        <taxon>Magnoliopsida</taxon>
        <taxon>eudicotyledons</taxon>
        <taxon>Gunneridae</taxon>
        <taxon>Pentapetalae</taxon>
        <taxon>rosids</taxon>
        <taxon>fabids</taxon>
        <taxon>Fagales</taxon>
        <taxon>Juglandaceae</taxon>
        <taxon>Juglans</taxon>
    </lineage>
</organism>
<dbReference type="AlphaFoldDB" id="A0A2I4GV87"/>
<dbReference type="GeneID" id="109011176"/>
<proteinExistence type="predicted"/>
<dbReference type="Proteomes" id="UP000235220">
    <property type="component" value="Chromosome 3"/>
</dbReference>
<sequence length="377" mass="43118">MEEKPPHSDIQLPPGFRFHPSDEELIHHYLRNQVTSSPIPASIIAEIDLYKYNPWELPKKALFGEDEWYFFTPRERKYPNGVRPNRAAGSGYWKATGTDKPILTSCGTKSNGVKKALVFYKGRPPKGVKTDWIMHEYRLHDSMTWTAKRKGSMRLDDWVLCRVRKKSGMLRNTREDHRNGTPSYEPATEPYFQPVLEEPRSMNMMNPNLFAAVRNYLYNDCPMLPYIFASQEIPSNSMHNTTSSSCISFPSTRSINGTSCPSSFLEDDTNIVKESQYFDVSSSSNNFLNPLKRIISLEAGNHDDEIRGGFFPPSKISCNGSDDHSIGIMKFCGTDHLQDNNLEADQWSTSQLVQYQEFDNHLVFTHCEQGTNGEKDM</sequence>
<accession>A0A2I4GV87</accession>
<keyword evidence="3" id="KW-0238">DNA-binding</keyword>
<keyword evidence="5" id="KW-0539">Nucleus</keyword>
<keyword evidence="2" id="KW-0805">Transcription regulation</keyword>
<dbReference type="PANTHER" id="PTHR31719:SF121">
    <property type="entry name" value="NAC TRANSCRIPTION FACTOR-LIKE PROTEIN"/>
    <property type="match status" value="1"/>
</dbReference>